<accession>A0A286RBV1</accession>
<keyword evidence="3" id="KW-0812">Transmembrane</keyword>
<dbReference type="InterPro" id="IPR003362">
    <property type="entry name" value="Bact_transf"/>
</dbReference>
<evidence type="ECO:0000256" key="2">
    <source>
        <dbReference type="SAM" id="MobiDB-lite"/>
    </source>
</evidence>
<dbReference type="OrthoDB" id="9766874at2"/>
<gene>
    <name evidence="5" type="ORF">THTE_0837</name>
</gene>
<keyword evidence="6" id="KW-1185">Reference proteome</keyword>
<dbReference type="AlphaFoldDB" id="A0A286RBV1"/>
<feature type="transmembrane region" description="Helical" evidence="3">
    <location>
        <begin position="21"/>
        <end position="43"/>
    </location>
</feature>
<evidence type="ECO:0000313" key="5">
    <source>
        <dbReference type="EMBL" id="ASV73439.1"/>
    </source>
</evidence>
<proteinExistence type="inferred from homology"/>
<keyword evidence="5" id="KW-0808">Transferase</keyword>
<keyword evidence="3" id="KW-1133">Transmembrane helix</keyword>
<feature type="domain" description="Bacterial sugar transferase" evidence="4">
    <location>
        <begin position="13"/>
        <end position="186"/>
    </location>
</feature>
<dbReference type="KEGG" id="ttf:THTE_0837"/>
<evidence type="ECO:0000256" key="1">
    <source>
        <dbReference type="ARBA" id="ARBA00006464"/>
    </source>
</evidence>
<reference evidence="5 6" key="1">
    <citation type="journal article" name="Front. Microbiol.">
        <title>Sugar Metabolism of the First Thermophilic Planctomycete Thermogutta terrifontis: Comparative Genomic and Transcriptomic Approaches.</title>
        <authorList>
            <person name="Elcheninov A.G."/>
            <person name="Menzel P."/>
            <person name="Gudbergsdottir S.R."/>
            <person name="Slesarev A.I."/>
            <person name="Kadnikov V.V."/>
            <person name="Krogh A."/>
            <person name="Bonch-Osmolovskaya E.A."/>
            <person name="Peng X."/>
            <person name="Kublanov I.V."/>
        </authorList>
    </citation>
    <scope>NUCLEOTIDE SEQUENCE [LARGE SCALE GENOMIC DNA]</scope>
    <source>
        <strain evidence="5 6">R1</strain>
    </source>
</reference>
<dbReference type="EMBL" id="CP018477">
    <property type="protein sequence ID" value="ASV73439.1"/>
    <property type="molecule type" value="Genomic_DNA"/>
</dbReference>
<dbReference type="Pfam" id="PF02397">
    <property type="entry name" value="Bac_transf"/>
    <property type="match status" value="1"/>
</dbReference>
<comment type="similarity">
    <text evidence="1">Belongs to the bacterial sugar transferase family.</text>
</comment>
<feature type="compositionally biased region" description="Basic and acidic residues" evidence="2">
    <location>
        <begin position="246"/>
        <end position="259"/>
    </location>
</feature>
<name>A0A286RBV1_9BACT</name>
<protein>
    <submittedName>
        <fullName evidence="5">Lipid carrier: UDP-N-acetylgalactosaminyltransferase</fullName>
    </submittedName>
</protein>
<dbReference type="PANTHER" id="PTHR30576:SF8">
    <property type="entry name" value="UNDECAPRENYL-PHOSPHATE GALACTOSE PHOSPHOTRANSFERASE"/>
    <property type="match status" value="1"/>
</dbReference>
<dbReference type="GO" id="GO:0016780">
    <property type="term" value="F:phosphotransferase activity, for other substituted phosphate groups"/>
    <property type="evidence" value="ECO:0007669"/>
    <property type="project" value="TreeGrafter"/>
</dbReference>
<feature type="region of interest" description="Disordered" evidence="2">
    <location>
        <begin position="225"/>
        <end position="259"/>
    </location>
</feature>
<organism evidence="5 6">
    <name type="scientific">Thermogutta terrifontis</name>
    <dbReference type="NCBI Taxonomy" id="1331910"/>
    <lineage>
        <taxon>Bacteria</taxon>
        <taxon>Pseudomonadati</taxon>
        <taxon>Planctomycetota</taxon>
        <taxon>Planctomycetia</taxon>
        <taxon>Pirellulales</taxon>
        <taxon>Thermoguttaceae</taxon>
        <taxon>Thermogutta</taxon>
    </lineage>
</organism>
<dbReference type="Proteomes" id="UP000215086">
    <property type="component" value="Chromosome"/>
</dbReference>
<sequence>MAVRSREIQLAIKRVFDVAGAAVALVLLAPLLAMIALAIWMSMGRPILFRQVRPGLHGRLFTLYKFRTMRNAFRPDGTPLPDAERLTPLGRFLRRFSLDELPELWNVLRGDMSLIGPRPLLVEYLPRYTPEQARRHNMRPGITGLAQVMGRNALKFSERLAYDVYYVDHFSLLLDLKILALTLWKVPTGMLFDGAGQDVKIVDDLGLHPGHEDLTWKLSTGVTTGELSTRFPRNPEITSPMGTGPRHREADRSQDRRAA</sequence>
<evidence type="ECO:0000259" key="4">
    <source>
        <dbReference type="Pfam" id="PF02397"/>
    </source>
</evidence>
<evidence type="ECO:0000313" key="6">
    <source>
        <dbReference type="Proteomes" id="UP000215086"/>
    </source>
</evidence>
<keyword evidence="3" id="KW-0472">Membrane</keyword>
<dbReference type="RefSeq" id="WP_095414042.1">
    <property type="nucleotide sequence ID" value="NZ_CP018477.1"/>
</dbReference>
<evidence type="ECO:0000256" key="3">
    <source>
        <dbReference type="SAM" id="Phobius"/>
    </source>
</evidence>
<dbReference type="PANTHER" id="PTHR30576">
    <property type="entry name" value="COLANIC BIOSYNTHESIS UDP-GLUCOSE LIPID CARRIER TRANSFERASE"/>
    <property type="match status" value="1"/>
</dbReference>